<dbReference type="AlphaFoldDB" id="A0A239PPQ2"/>
<dbReference type="InterPro" id="IPR004323">
    <property type="entry name" value="Ion_tolerance_CutA"/>
</dbReference>
<dbReference type="EMBL" id="FZQA01000002">
    <property type="protein sequence ID" value="SNT72118.1"/>
    <property type="molecule type" value="Genomic_DNA"/>
</dbReference>
<name>A0A239PPQ2_9PROT</name>
<dbReference type="RefSeq" id="WP_089411644.1">
    <property type="nucleotide sequence ID" value="NZ_FZQA01000002.1"/>
</dbReference>
<dbReference type="Gene3D" id="3.30.70.120">
    <property type="match status" value="1"/>
</dbReference>
<dbReference type="GO" id="GO:0010038">
    <property type="term" value="P:response to metal ion"/>
    <property type="evidence" value="ECO:0007669"/>
    <property type="project" value="InterPro"/>
</dbReference>
<protein>
    <submittedName>
        <fullName evidence="2">Divalent cation tolerance protein</fullName>
    </submittedName>
</protein>
<organism evidence="2 3">
    <name type="scientific">Amphiplicatus metriothermophilus</name>
    <dbReference type="NCBI Taxonomy" id="1519374"/>
    <lineage>
        <taxon>Bacteria</taxon>
        <taxon>Pseudomonadati</taxon>
        <taxon>Pseudomonadota</taxon>
        <taxon>Alphaproteobacteria</taxon>
        <taxon>Parvularculales</taxon>
        <taxon>Parvularculaceae</taxon>
        <taxon>Amphiplicatus</taxon>
    </lineage>
</organism>
<dbReference type="PANTHER" id="PTHR23419">
    <property type="entry name" value="DIVALENT CATION TOLERANCE CUTA-RELATED"/>
    <property type="match status" value="1"/>
</dbReference>
<sequence length="112" mass="11953">MTSIIFLYATAPDFETARKIAAALVEKKFAACVNILGGSTSIYRWRGAVETAEEITFIVKTHEGAASSARDLILRLHPYETPCVAALRVDPGASNAAFLDWIRAESGGAPGP</sequence>
<dbReference type="SUPFAM" id="SSF54913">
    <property type="entry name" value="GlnB-like"/>
    <property type="match status" value="1"/>
</dbReference>
<keyword evidence="3" id="KW-1185">Reference proteome</keyword>
<proteinExistence type="inferred from homology"/>
<dbReference type="PANTHER" id="PTHR23419:SF8">
    <property type="entry name" value="FI09726P"/>
    <property type="match status" value="1"/>
</dbReference>
<dbReference type="Proteomes" id="UP000198346">
    <property type="component" value="Unassembled WGS sequence"/>
</dbReference>
<evidence type="ECO:0000313" key="3">
    <source>
        <dbReference type="Proteomes" id="UP000198346"/>
    </source>
</evidence>
<dbReference type="Pfam" id="PF03091">
    <property type="entry name" value="CutA1"/>
    <property type="match status" value="1"/>
</dbReference>
<evidence type="ECO:0000256" key="1">
    <source>
        <dbReference type="ARBA" id="ARBA00010169"/>
    </source>
</evidence>
<gene>
    <name evidence="2" type="ORF">SAMN06297382_1150</name>
</gene>
<dbReference type="OrthoDB" id="37622at2"/>
<dbReference type="GO" id="GO:0005507">
    <property type="term" value="F:copper ion binding"/>
    <property type="evidence" value="ECO:0007669"/>
    <property type="project" value="TreeGrafter"/>
</dbReference>
<accession>A0A239PPQ2</accession>
<evidence type="ECO:0000313" key="2">
    <source>
        <dbReference type="EMBL" id="SNT72118.1"/>
    </source>
</evidence>
<comment type="similarity">
    <text evidence="1">Belongs to the CutA family.</text>
</comment>
<dbReference type="InterPro" id="IPR011322">
    <property type="entry name" value="N-reg_PII-like_a/b"/>
</dbReference>
<reference evidence="2 3" key="1">
    <citation type="submission" date="2017-07" db="EMBL/GenBank/DDBJ databases">
        <authorList>
            <person name="Sun Z.S."/>
            <person name="Albrecht U."/>
            <person name="Echele G."/>
            <person name="Lee C.C."/>
        </authorList>
    </citation>
    <scope>NUCLEOTIDE SEQUENCE [LARGE SCALE GENOMIC DNA]</scope>
    <source>
        <strain evidence="2 3">CGMCC 1.12710</strain>
    </source>
</reference>
<dbReference type="InterPro" id="IPR015867">
    <property type="entry name" value="N-reg_PII/ATP_PRibTrfase_C"/>
</dbReference>